<proteinExistence type="predicted"/>
<evidence type="ECO:0000313" key="2">
    <source>
        <dbReference type="EMBL" id="HDX33408.1"/>
    </source>
</evidence>
<dbReference type="Pfam" id="PF07969">
    <property type="entry name" value="Amidohydro_3"/>
    <property type="match status" value="2"/>
</dbReference>
<dbReference type="InterPro" id="IPR013108">
    <property type="entry name" value="Amidohydro_3"/>
</dbReference>
<sequence>MFELIIRNGTIVDGQNRPRYEADVGIVHDRIAAIGQLGDAEAQLVIDADGLVVAPGFIDVHTHSDAILLSQPHLLSKTMQGFTTEFLMLDGISYAPVSRRTVHGWIYYLRSLNGLRFEQYTGWESIGDFMSLLDGKTAQNVATFIPYANVRTLAMDPGEQCPNDYQRVDLQNLVRQGMADGACGLSTGLDYVEQCFATTDELVAACRGMRVEQGVYVTHVRYALGTLEGVKEAVEIGRRAGVPVHISHLKGRNEEEVEALIDYIDLVAVNEVDFTFDCYPYMSSSTMLQYLLPQEIWRDGVFGAFARLTDPSLRDRFQRRLDTLDLSSITFAWMPGRQNRQLTGMTLEQYARRTKRRPADALCDLLIEESMAVLLIFHSDERGLEAEFLAHPYSMLGSDGIFFAEGKIHPRQYGSAARLLGHYVRRKRLFSLEEAVYKLSGFAATRFKLKNRGVIRRGAYADLVIFDPETIADNATFDDPHQLATGVEHVIVNGTPIVLHGKPVSSALPGRYLRFGAE</sequence>
<organism evidence="2">
    <name type="scientific">Caldilinea aerophila</name>
    <dbReference type="NCBI Taxonomy" id="133453"/>
    <lineage>
        <taxon>Bacteria</taxon>
        <taxon>Bacillati</taxon>
        <taxon>Chloroflexota</taxon>
        <taxon>Caldilineae</taxon>
        <taxon>Caldilineales</taxon>
        <taxon>Caldilineaceae</taxon>
        <taxon>Caldilinea</taxon>
    </lineage>
</organism>
<dbReference type="InterPro" id="IPR011059">
    <property type="entry name" value="Metal-dep_hydrolase_composite"/>
</dbReference>
<dbReference type="Gene3D" id="2.30.40.10">
    <property type="entry name" value="Urease, subunit C, domain 1"/>
    <property type="match status" value="1"/>
</dbReference>
<dbReference type="GO" id="GO:0005829">
    <property type="term" value="C:cytosol"/>
    <property type="evidence" value="ECO:0007669"/>
    <property type="project" value="TreeGrafter"/>
</dbReference>
<protein>
    <submittedName>
        <fullName evidence="2">D-aminoacylase</fullName>
    </submittedName>
</protein>
<feature type="domain" description="Amidohydrolase 3" evidence="1">
    <location>
        <begin position="45"/>
        <end position="253"/>
    </location>
</feature>
<dbReference type="GO" id="GO:0016812">
    <property type="term" value="F:hydrolase activity, acting on carbon-nitrogen (but not peptide) bonds, in cyclic amides"/>
    <property type="evidence" value="ECO:0007669"/>
    <property type="project" value="TreeGrafter"/>
</dbReference>
<dbReference type="PANTHER" id="PTHR11647:SF1">
    <property type="entry name" value="COLLAPSIN RESPONSE MEDIATOR PROTEIN"/>
    <property type="match status" value="1"/>
</dbReference>
<dbReference type="InterPro" id="IPR032466">
    <property type="entry name" value="Metal_Hydrolase"/>
</dbReference>
<comment type="caution">
    <text evidence="2">The sequence shown here is derived from an EMBL/GenBank/DDBJ whole genome shotgun (WGS) entry which is preliminary data.</text>
</comment>
<dbReference type="SUPFAM" id="SSF51338">
    <property type="entry name" value="Composite domain of metallo-dependent hydrolases"/>
    <property type="match status" value="1"/>
</dbReference>
<dbReference type="GO" id="GO:0016811">
    <property type="term" value="F:hydrolase activity, acting on carbon-nitrogen (but not peptide) bonds, in linear amides"/>
    <property type="evidence" value="ECO:0007669"/>
    <property type="project" value="InterPro"/>
</dbReference>
<dbReference type="AlphaFoldDB" id="A0A7C1JYP0"/>
<dbReference type="Gene3D" id="3.20.20.140">
    <property type="entry name" value="Metal-dependent hydrolases"/>
    <property type="match status" value="1"/>
</dbReference>
<accession>A0A7C1JYP0</accession>
<name>A0A7C1JYP0_9CHLR</name>
<feature type="domain" description="Amidohydrolase 3" evidence="1">
    <location>
        <begin position="414"/>
        <end position="497"/>
    </location>
</feature>
<evidence type="ECO:0000259" key="1">
    <source>
        <dbReference type="Pfam" id="PF07969"/>
    </source>
</evidence>
<dbReference type="InterPro" id="IPR050378">
    <property type="entry name" value="Metallo-dep_Hydrolases_sf"/>
</dbReference>
<dbReference type="EMBL" id="DSMG01000191">
    <property type="protein sequence ID" value="HDX33408.1"/>
    <property type="molecule type" value="Genomic_DNA"/>
</dbReference>
<dbReference type="SUPFAM" id="SSF51556">
    <property type="entry name" value="Metallo-dependent hydrolases"/>
    <property type="match status" value="1"/>
</dbReference>
<dbReference type="PANTHER" id="PTHR11647">
    <property type="entry name" value="HYDRANTOINASE/DIHYDROPYRIMIDINASE FAMILY MEMBER"/>
    <property type="match status" value="1"/>
</dbReference>
<dbReference type="Gene3D" id="3.30.1490.130">
    <property type="entry name" value="D-aminoacylase. Domain 3"/>
    <property type="match status" value="1"/>
</dbReference>
<dbReference type="InterPro" id="IPR023100">
    <property type="entry name" value="D-aminoacylase_insert_dom_sf"/>
</dbReference>
<dbReference type="CDD" id="cd01297">
    <property type="entry name" value="D-aminoacylase"/>
    <property type="match status" value="1"/>
</dbReference>
<gene>
    <name evidence="2" type="ORF">ENQ20_18280</name>
</gene>
<reference evidence="2" key="1">
    <citation type="journal article" date="2020" name="mSystems">
        <title>Genome- and Community-Level Interaction Insights into Carbon Utilization and Element Cycling Functions of Hydrothermarchaeota in Hydrothermal Sediment.</title>
        <authorList>
            <person name="Zhou Z."/>
            <person name="Liu Y."/>
            <person name="Xu W."/>
            <person name="Pan J."/>
            <person name="Luo Z.H."/>
            <person name="Li M."/>
        </authorList>
    </citation>
    <scope>NUCLEOTIDE SEQUENCE [LARGE SCALE GENOMIC DNA]</scope>
    <source>
        <strain evidence="2">SpSt-289</strain>
    </source>
</reference>